<protein>
    <submittedName>
        <fullName evidence="1">Uncharacterized protein</fullName>
    </submittedName>
</protein>
<accession>A0A0C3EV15</accession>
<reference evidence="1 2" key="1">
    <citation type="submission" date="2014-04" db="EMBL/GenBank/DDBJ databases">
        <authorList>
            <consortium name="DOE Joint Genome Institute"/>
            <person name="Kuo A."/>
            <person name="Tarkka M."/>
            <person name="Buscot F."/>
            <person name="Kohler A."/>
            <person name="Nagy L.G."/>
            <person name="Floudas D."/>
            <person name="Copeland A."/>
            <person name="Barry K.W."/>
            <person name="Cichocki N."/>
            <person name="Veneault-Fourrey C."/>
            <person name="LaButti K."/>
            <person name="Lindquist E.A."/>
            <person name="Lipzen A."/>
            <person name="Lundell T."/>
            <person name="Morin E."/>
            <person name="Murat C."/>
            <person name="Sun H."/>
            <person name="Tunlid A."/>
            <person name="Henrissat B."/>
            <person name="Grigoriev I.V."/>
            <person name="Hibbett D.S."/>
            <person name="Martin F."/>
            <person name="Nordberg H.P."/>
            <person name="Cantor M.N."/>
            <person name="Hua S.X."/>
        </authorList>
    </citation>
    <scope>NUCLEOTIDE SEQUENCE [LARGE SCALE GENOMIC DNA]</scope>
    <source>
        <strain evidence="1 2">F 1598</strain>
    </source>
</reference>
<name>A0A0C3EV15_PILCF</name>
<dbReference type="STRING" id="765440.A0A0C3EV15"/>
<dbReference type="AlphaFoldDB" id="A0A0C3EV15"/>
<dbReference type="EMBL" id="KN833035">
    <property type="protein sequence ID" value="KIM76375.1"/>
    <property type="molecule type" value="Genomic_DNA"/>
</dbReference>
<evidence type="ECO:0000313" key="2">
    <source>
        <dbReference type="Proteomes" id="UP000054166"/>
    </source>
</evidence>
<evidence type="ECO:0000313" key="1">
    <source>
        <dbReference type="EMBL" id="KIM76375.1"/>
    </source>
</evidence>
<gene>
    <name evidence="1" type="ORF">PILCRDRAFT_77779</name>
</gene>
<dbReference type="HOGENOM" id="CLU_065217_0_0_1"/>
<proteinExistence type="predicted"/>
<dbReference type="Proteomes" id="UP000054166">
    <property type="component" value="Unassembled WGS sequence"/>
</dbReference>
<sequence length="307" mass="34345">ERVIYTYHLNACSVHLQMIIAVEPVDSHSGQYTFALSVKAGGVERSISDPVVMKLSSGPHQLDFSAFLYPPKASLPADCLYCVRVWLRTGQVDHKLFSDELWVGMDPDFRAIGDASYAQLKNSAPFMLTYQGVVGRAQVNFIVRWNRCDRNLYKVSLEYEAGGAGSILFNDHHIRLDPECDPRAIAFVIYSVPASSTPPNASHRLRLWIRTPAWTQSPSSSVNSFETQSFIYQRLWKSDNFKLGSELNFDALSSKLVMGVRDARGPKIERVLQNTPTAPRTPLLFAENGPLTSHSQLSWNHNAGNTL</sequence>
<organism evidence="1 2">
    <name type="scientific">Piloderma croceum (strain F 1598)</name>
    <dbReference type="NCBI Taxonomy" id="765440"/>
    <lineage>
        <taxon>Eukaryota</taxon>
        <taxon>Fungi</taxon>
        <taxon>Dikarya</taxon>
        <taxon>Basidiomycota</taxon>
        <taxon>Agaricomycotina</taxon>
        <taxon>Agaricomycetes</taxon>
        <taxon>Agaricomycetidae</taxon>
        <taxon>Atheliales</taxon>
        <taxon>Atheliaceae</taxon>
        <taxon>Piloderma</taxon>
    </lineage>
</organism>
<dbReference type="InParanoid" id="A0A0C3EV15"/>
<dbReference type="OrthoDB" id="3210666at2759"/>
<feature type="non-terminal residue" evidence="1">
    <location>
        <position position="1"/>
    </location>
</feature>
<reference evidence="2" key="2">
    <citation type="submission" date="2015-01" db="EMBL/GenBank/DDBJ databases">
        <title>Evolutionary Origins and Diversification of the Mycorrhizal Mutualists.</title>
        <authorList>
            <consortium name="DOE Joint Genome Institute"/>
            <consortium name="Mycorrhizal Genomics Consortium"/>
            <person name="Kohler A."/>
            <person name="Kuo A."/>
            <person name="Nagy L.G."/>
            <person name="Floudas D."/>
            <person name="Copeland A."/>
            <person name="Barry K.W."/>
            <person name="Cichocki N."/>
            <person name="Veneault-Fourrey C."/>
            <person name="LaButti K."/>
            <person name="Lindquist E.A."/>
            <person name="Lipzen A."/>
            <person name="Lundell T."/>
            <person name="Morin E."/>
            <person name="Murat C."/>
            <person name="Riley R."/>
            <person name="Ohm R."/>
            <person name="Sun H."/>
            <person name="Tunlid A."/>
            <person name="Henrissat B."/>
            <person name="Grigoriev I.V."/>
            <person name="Hibbett D.S."/>
            <person name="Martin F."/>
        </authorList>
    </citation>
    <scope>NUCLEOTIDE SEQUENCE [LARGE SCALE GENOMIC DNA]</scope>
    <source>
        <strain evidence="2">F 1598</strain>
    </source>
</reference>
<keyword evidence="2" id="KW-1185">Reference proteome</keyword>